<dbReference type="InterPro" id="IPR039422">
    <property type="entry name" value="MarR/SlyA-like"/>
</dbReference>
<dbReference type="PRINTS" id="PR00598">
    <property type="entry name" value="HTHMARR"/>
</dbReference>
<feature type="region of interest" description="Disordered" evidence="4">
    <location>
        <begin position="141"/>
        <end position="160"/>
    </location>
</feature>
<evidence type="ECO:0000256" key="1">
    <source>
        <dbReference type="ARBA" id="ARBA00023015"/>
    </source>
</evidence>
<dbReference type="RefSeq" id="WP_023360929.1">
    <property type="nucleotide sequence ID" value="NC_022657.1"/>
</dbReference>
<evidence type="ECO:0000256" key="3">
    <source>
        <dbReference type="ARBA" id="ARBA00023163"/>
    </source>
</evidence>
<dbReference type="PROSITE" id="PS01117">
    <property type="entry name" value="HTH_MARR_1"/>
    <property type="match status" value="1"/>
</dbReference>
<dbReference type="EMBL" id="CP006272">
    <property type="protein sequence ID" value="AGZ40870.1"/>
    <property type="molecule type" value="Genomic_DNA"/>
</dbReference>
<dbReference type="SUPFAM" id="SSF46785">
    <property type="entry name" value="Winged helix' DNA-binding domain"/>
    <property type="match status" value="1"/>
</dbReference>
<gene>
    <name evidence="6" type="ORF">AFR_12920</name>
</gene>
<evidence type="ECO:0000256" key="4">
    <source>
        <dbReference type="SAM" id="MobiDB-lite"/>
    </source>
</evidence>
<dbReference type="AlphaFoldDB" id="U5VYR8"/>
<accession>U5VYR8</accession>
<sequence length="160" mass="17405">MSRDASAIAALEREIAILVRRHQAASVRLSRDSHTDLTDTAYGLLVRLGDHGPHRPTDLAEHIGVGTSTITRQIQPLESLGLVVRVPVPGDGRAHLVALTEEGHHRINEARDARDLRLRDRLSSWPQSDVSTLTGLLARFNGRATGPDEKASQHPATGAR</sequence>
<dbReference type="Proteomes" id="UP000017746">
    <property type="component" value="Chromosome"/>
</dbReference>
<dbReference type="OrthoDB" id="8966183at2"/>
<evidence type="ECO:0000259" key="5">
    <source>
        <dbReference type="PROSITE" id="PS50995"/>
    </source>
</evidence>
<organism evidence="6 7">
    <name type="scientific">Actinoplanes friuliensis DSM 7358</name>
    <dbReference type="NCBI Taxonomy" id="1246995"/>
    <lineage>
        <taxon>Bacteria</taxon>
        <taxon>Bacillati</taxon>
        <taxon>Actinomycetota</taxon>
        <taxon>Actinomycetes</taxon>
        <taxon>Micromonosporales</taxon>
        <taxon>Micromonosporaceae</taxon>
        <taxon>Actinoplanes</taxon>
    </lineage>
</organism>
<dbReference type="PANTHER" id="PTHR33164">
    <property type="entry name" value="TRANSCRIPTIONAL REGULATOR, MARR FAMILY"/>
    <property type="match status" value="1"/>
</dbReference>
<keyword evidence="7" id="KW-1185">Reference proteome</keyword>
<dbReference type="Pfam" id="PF01047">
    <property type="entry name" value="MarR"/>
    <property type="match status" value="1"/>
</dbReference>
<dbReference type="InterPro" id="IPR036390">
    <property type="entry name" value="WH_DNA-bd_sf"/>
</dbReference>
<dbReference type="SMART" id="SM00347">
    <property type="entry name" value="HTH_MARR"/>
    <property type="match status" value="1"/>
</dbReference>
<evidence type="ECO:0000313" key="6">
    <source>
        <dbReference type="EMBL" id="AGZ40870.1"/>
    </source>
</evidence>
<dbReference type="STRING" id="1246995.AFR_12920"/>
<dbReference type="HOGENOM" id="CLU_083287_15_0_11"/>
<dbReference type="InterPro" id="IPR023187">
    <property type="entry name" value="Tscrpt_reg_MarR-type_CS"/>
</dbReference>
<feature type="domain" description="HTH marR-type" evidence="5">
    <location>
        <begin position="8"/>
        <end position="142"/>
    </location>
</feature>
<dbReference type="InterPro" id="IPR000835">
    <property type="entry name" value="HTH_MarR-typ"/>
</dbReference>
<dbReference type="PROSITE" id="PS50995">
    <property type="entry name" value="HTH_MARR_2"/>
    <property type="match status" value="1"/>
</dbReference>
<dbReference type="eggNOG" id="COG1846">
    <property type="taxonomic scope" value="Bacteria"/>
</dbReference>
<dbReference type="KEGG" id="afs:AFR_12920"/>
<dbReference type="PATRIC" id="fig|1246995.3.peg.2624"/>
<dbReference type="GO" id="GO:0003700">
    <property type="term" value="F:DNA-binding transcription factor activity"/>
    <property type="evidence" value="ECO:0007669"/>
    <property type="project" value="InterPro"/>
</dbReference>
<keyword evidence="1" id="KW-0805">Transcription regulation</keyword>
<dbReference type="GO" id="GO:0006950">
    <property type="term" value="P:response to stress"/>
    <property type="evidence" value="ECO:0007669"/>
    <property type="project" value="TreeGrafter"/>
</dbReference>
<dbReference type="PANTHER" id="PTHR33164:SF57">
    <property type="entry name" value="MARR-FAMILY TRANSCRIPTIONAL REGULATOR"/>
    <property type="match status" value="1"/>
</dbReference>
<protein>
    <submittedName>
        <fullName evidence="6">Transcriptional regulator, MarR family protein</fullName>
    </submittedName>
</protein>
<name>U5VYR8_9ACTN</name>
<proteinExistence type="predicted"/>
<dbReference type="GO" id="GO:0003677">
    <property type="term" value="F:DNA binding"/>
    <property type="evidence" value="ECO:0007669"/>
    <property type="project" value="UniProtKB-KW"/>
</dbReference>
<evidence type="ECO:0000256" key="2">
    <source>
        <dbReference type="ARBA" id="ARBA00023125"/>
    </source>
</evidence>
<evidence type="ECO:0000313" key="7">
    <source>
        <dbReference type="Proteomes" id="UP000017746"/>
    </source>
</evidence>
<reference evidence="6 7" key="1">
    <citation type="journal article" date="2014" name="J. Biotechnol.">
        <title>Complete genome sequence of the actinobacterium Actinoplanes friuliensis HAG 010964, producer of the lipopeptide antibiotic friulimycin.</title>
        <authorList>
            <person name="Ruckert C."/>
            <person name="Szczepanowski R."/>
            <person name="Albersmeier A."/>
            <person name="Goesmann A."/>
            <person name="Fischer N."/>
            <person name="Steinkamper A."/>
            <person name="Puhler A."/>
            <person name="Biener R."/>
            <person name="Schwartz D."/>
            <person name="Kalinowski J."/>
        </authorList>
    </citation>
    <scope>NUCLEOTIDE SEQUENCE [LARGE SCALE GENOMIC DNA]</scope>
    <source>
        <strain evidence="6 7">DSM 7358</strain>
    </source>
</reference>
<keyword evidence="2" id="KW-0238">DNA-binding</keyword>
<dbReference type="InterPro" id="IPR036388">
    <property type="entry name" value="WH-like_DNA-bd_sf"/>
</dbReference>
<keyword evidence="3" id="KW-0804">Transcription</keyword>
<dbReference type="Gene3D" id="1.10.10.10">
    <property type="entry name" value="Winged helix-like DNA-binding domain superfamily/Winged helix DNA-binding domain"/>
    <property type="match status" value="1"/>
</dbReference>